<name>A0A495EAM6_9FLAO</name>
<evidence type="ECO:0000259" key="1">
    <source>
        <dbReference type="Pfam" id="PF02230"/>
    </source>
</evidence>
<comment type="caution">
    <text evidence="2">The sequence shown here is derived from an EMBL/GenBank/DDBJ whole genome shotgun (WGS) entry which is preliminary data.</text>
</comment>
<dbReference type="OrthoDB" id="595091at2"/>
<dbReference type="SUPFAM" id="SSF53474">
    <property type="entry name" value="alpha/beta-Hydrolases"/>
    <property type="match status" value="1"/>
</dbReference>
<dbReference type="AlphaFoldDB" id="A0A495EAM6"/>
<keyword evidence="3" id="KW-1185">Reference proteome</keyword>
<sequence>MSNQEKKVSYTTTNTYETLNSLTTKTKNIWIVLHGIGYLSRYFIKHFDSLPPEENYIIAPQAPSKYYLNNKYRRVGTSWLTKENTTLETQNVLNYLNKVYQQENITDQHKVIILGYSQGVSIASRWVCYSKIQCNHLVLYGGIIPKELTKEKFSNLINNKTKITFFIGDKDEYITEAKRVLEEKRIQLLLDGKANIIVYDGEHAIKKEIIESLA</sequence>
<evidence type="ECO:0000313" key="2">
    <source>
        <dbReference type="EMBL" id="RKR12917.1"/>
    </source>
</evidence>
<feature type="domain" description="Phospholipase/carboxylesterase/thioesterase" evidence="1">
    <location>
        <begin position="20"/>
        <end position="212"/>
    </location>
</feature>
<dbReference type="InterPro" id="IPR003140">
    <property type="entry name" value="PLipase/COase/thioEstase"/>
</dbReference>
<gene>
    <name evidence="2" type="ORF">CLV91_1629</name>
</gene>
<dbReference type="RefSeq" id="WP_121066128.1">
    <property type="nucleotide sequence ID" value="NZ_RBIQ01000008.1"/>
</dbReference>
<dbReference type="InterPro" id="IPR029058">
    <property type="entry name" value="AB_hydrolase_fold"/>
</dbReference>
<dbReference type="Pfam" id="PF02230">
    <property type="entry name" value="Abhydrolase_2"/>
    <property type="match status" value="1"/>
</dbReference>
<dbReference type="EMBL" id="RBIQ01000008">
    <property type="protein sequence ID" value="RKR12917.1"/>
    <property type="molecule type" value="Genomic_DNA"/>
</dbReference>
<dbReference type="Gene3D" id="3.40.50.1820">
    <property type="entry name" value="alpha/beta hydrolase"/>
    <property type="match status" value="1"/>
</dbReference>
<accession>A0A495EAM6</accession>
<organism evidence="2 3">
    <name type="scientific">Maribacter vaceletii</name>
    <dbReference type="NCBI Taxonomy" id="1206816"/>
    <lineage>
        <taxon>Bacteria</taxon>
        <taxon>Pseudomonadati</taxon>
        <taxon>Bacteroidota</taxon>
        <taxon>Flavobacteriia</taxon>
        <taxon>Flavobacteriales</taxon>
        <taxon>Flavobacteriaceae</taxon>
        <taxon>Maribacter</taxon>
    </lineage>
</organism>
<reference evidence="2 3" key="1">
    <citation type="submission" date="2018-10" db="EMBL/GenBank/DDBJ databases">
        <title>Genomic Encyclopedia of Archaeal and Bacterial Type Strains, Phase II (KMG-II): from individual species to whole genera.</title>
        <authorList>
            <person name="Goeker M."/>
        </authorList>
    </citation>
    <scope>NUCLEOTIDE SEQUENCE [LARGE SCALE GENOMIC DNA]</scope>
    <source>
        <strain evidence="2 3">DSM 25230</strain>
    </source>
</reference>
<protein>
    <submittedName>
        <fullName evidence="2">Putative esterase</fullName>
    </submittedName>
</protein>
<dbReference type="GO" id="GO:0016787">
    <property type="term" value="F:hydrolase activity"/>
    <property type="evidence" value="ECO:0007669"/>
    <property type="project" value="InterPro"/>
</dbReference>
<evidence type="ECO:0000313" key="3">
    <source>
        <dbReference type="Proteomes" id="UP000269412"/>
    </source>
</evidence>
<proteinExistence type="predicted"/>
<dbReference type="Proteomes" id="UP000269412">
    <property type="component" value="Unassembled WGS sequence"/>
</dbReference>